<dbReference type="GO" id="GO:0016020">
    <property type="term" value="C:membrane"/>
    <property type="evidence" value="ECO:0007669"/>
    <property type="project" value="TreeGrafter"/>
</dbReference>
<keyword evidence="1" id="KW-0812">Transmembrane</keyword>
<dbReference type="Pfam" id="PF19040">
    <property type="entry name" value="SGNH"/>
    <property type="match status" value="1"/>
</dbReference>
<dbReference type="AlphaFoldDB" id="A0A2G5TL61"/>
<dbReference type="EMBL" id="PDUG01000005">
    <property type="protein sequence ID" value="PIC28009.1"/>
    <property type="molecule type" value="Genomic_DNA"/>
</dbReference>
<feature type="domain" description="Acyltransferase 3" evidence="2">
    <location>
        <begin position="4"/>
        <end position="326"/>
    </location>
</feature>
<keyword evidence="1" id="KW-1133">Transmembrane helix</keyword>
<dbReference type="InterPro" id="IPR050879">
    <property type="entry name" value="Acyltransferase_3"/>
</dbReference>
<keyword evidence="1" id="KW-0472">Membrane</keyword>
<feature type="transmembrane region" description="Helical" evidence="1">
    <location>
        <begin position="311"/>
        <end position="330"/>
    </location>
</feature>
<evidence type="ECO:0008006" key="6">
    <source>
        <dbReference type="Google" id="ProtNLM"/>
    </source>
</evidence>
<feature type="domain" description="SGNH" evidence="3">
    <location>
        <begin position="418"/>
        <end position="634"/>
    </location>
</feature>
<accession>A0A2G5TL61</accession>
<evidence type="ECO:0000256" key="1">
    <source>
        <dbReference type="SAM" id="Phobius"/>
    </source>
</evidence>
<feature type="transmembrane region" description="Helical" evidence="1">
    <location>
        <begin position="133"/>
        <end position="155"/>
    </location>
</feature>
<organism evidence="4 5">
    <name type="scientific">Caenorhabditis nigoni</name>
    <dbReference type="NCBI Taxonomy" id="1611254"/>
    <lineage>
        <taxon>Eukaryota</taxon>
        <taxon>Metazoa</taxon>
        <taxon>Ecdysozoa</taxon>
        <taxon>Nematoda</taxon>
        <taxon>Chromadorea</taxon>
        <taxon>Rhabditida</taxon>
        <taxon>Rhabditina</taxon>
        <taxon>Rhabditomorpha</taxon>
        <taxon>Rhabditoidea</taxon>
        <taxon>Rhabditidae</taxon>
        <taxon>Peloderinae</taxon>
        <taxon>Caenorhabditis</taxon>
    </lineage>
</organism>
<name>A0A2G5TL61_9PELO</name>
<evidence type="ECO:0000313" key="4">
    <source>
        <dbReference type="EMBL" id="PIC28009.1"/>
    </source>
</evidence>
<gene>
    <name evidence="4" type="primary">Cnig_chr_V.g20066</name>
    <name evidence="4" type="ORF">B9Z55_020066</name>
</gene>
<dbReference type="OrthoDB" id="92766at2759"/>
<dbReference type="InterPro" id="IPR002656">
    <property type="entry name" value="Acyl_transf_3_dom"/>
</dbReference>
<evidence type="ECO:0000259" key="3">
    <source>
        <dbReference type="Pfam" id="PF19040"/>
    </source>
</evidence>
<dbReference type="GO" id="GO:0000271">
    <property type="term" value="P:polysaccharide biosynthetic process"/>
    <property type="evidence" value="ECO:0007669"/>
    <property type="project" value="TreeGrafter"/>
</dbReference>
<feature type="transmembrane region" description="Helical" evidence="1">
    <location>
        <begin position="7"/>
        <end position="23"/>
    </location>
</feature>
<feature type="transmembrane region" description="Helical" evidence="1">
    <location>
        <begin position="70"/>
        <end position="89"/>
    </location>
</feature>
<feature type="transmembrane region" description="Helical" evidence="1">
    <location>
        <begin position="342"/>
        <end position="361"/>
    </location>
</feature>
<protein>
    <recommendedName>
        <fullName evidence="6">SGNH domain-containing protein</fullName>
    </recommendedName>
</protein>
<evidence type="ECO:0000259" key="2">
    <source>
        <dbReference type="Pfam" id="PF01757"/>
    </source>
</evidence>
<sequence>MRLDLQCLRGIAILLVFIFHLFPKVFVNGFLGVDIFFVLSGFLMAQNLTKTKLRGFSAFMSFYYRRFRRILPLYYLIVFLIVIMVHLYLGDYLWENNNRYSLASLFLVTNQQVLYDKDDYFIGFFTSTTSINAFLHLWSLSVEMQFYVLVPFIFLKLQNLKDDYQKFITVSLITFLGFIAHALVEDSFAFNFMLLRLWQFSAGFMAVFWNKIKFKSFQKEKDQQNVEFPLIEKDLFTLSLSILTCCLLPNKINVLILRPLVTLATSYIIVAENKSCRILSSETMGYIGDISYVLYLVHWPVIAIFQPYTVQNYVFVILFTFLSSIFLHRFYEQKYLKLDSNLLIPFVVVLILGNAVLQYSVRASSFWKPTYPADLQEIIDANKAQLPYSWVREPIDFGCTEQPIDKSEAVSEIIIGYGTCPNGRGNISIMMIGNSYVLNMRNPIQALFNYNYSSFRYSALGDSYGFYANNPGSYAAVDYNLRELKLYKPDVLFILNRYPISLRGPIEENDVHVQQMNENLKSFEKHVKKIYIMDTHPLYEFGYVDFFLQNVVNRPEALESLHLDRREADKVMKYTKERFRMVKCEKCQFFDLSHVFLDGDKYLNFDRDTLVSYIDNTVHISPAGLKLCEPVFKKIVEEIMNEI</sequence>
<dbReference type="STRING" id="1611254.A0A2G5TL61"/>
<dbReference type="PANTHER" id="PTHR23028">
    <property type="entry name" value="ACETYLTRANSFERASE"/>
    <property type="match status" value="1"/>
</dbReference>
<feature type="transmembrane region" description="Helical" evidence="1">
    <location>
        <begin position="284"/>
        <end position="305"/>
    </location>
</feature>
<dbReference type="GO" id="GO:0016747">
    <property type="term" value="F:acyltransferase activity, transferring groups other than amino-acyl groups"/>
    <property type="evidence" value="ECO:0007669"/>
    <property type="project" value="InterPro"/>
</dbReference>
<proteinExistence type="predicted"/>
<feature type="transmembrane region" description="Helical" evidence="1">
    <location>
        <begin position="190"/>
        <end position="209"/>
    </location>
</feature>
<feature type="transmembrane region" description="Helical" evidence="1">
    <location>
        <begin position="167"/>
        <end position="184"/>
    </location>
</feature>
<keyword evidence="5" id="KW-1185">Reference proteome</keyword>
<comment type="caution">
    <text evidence="4">The sequence shown here is derived from an EMBL/GenBank/DDBJ whole genome shotgun (WGS) entry which is preliminary data.</text>
</comment>
<evidence type="ECO:0000313" key="5">
    <source>
        <dbReference type="Proteomes" id="UP000230233"/>
    </source>
</evidence>
<dbReference type="PANTHER" id="PTHR23028:SF107">
    <property type="entry name" value="ACYLTRANSFERASE"/>
    <property type="match status" value="1"/>
</dbReference>
<dbReference type="InterPro" id="IPR043968">
    <property type="entry name" value="SGNH"/>
</dbReference>
<reference evidence="5" key="1">
    <citation type="submission" date="2017-10" db="EMBL/GenBank/DDBJ databases">
        <title>Rapid genome shrinkage in a self-fertile nematode reveals novel sperm competition proteins.</title>
        <authorList>
            <person name="Yin D."/>
            <person name="Schwarz E.M."/>
            <person name="Thomas C.G."/>
            <person name="Felde R.L."/>
            <person name="Korf I.F."/>
            <person name="Cutter A.D."/>
            <person name="Schartner C.M."/>
            <person name="Ralston E.J."/>
            <person name="Meyer B.J."/>
            <person name="Haag E.S."/>
        </authorList>
    </citation>
    <scope>NUCLEOTIDE SEQUENCE [LARGE SCALE GENOMIC DNA]</scope>
    <source>
        <strain evidence="5">JU1422</strain>
    </source>
</reference>
<feature type="transmembrane region" description="Helical" evidence="1">
    <location>
        <begin position="29"/>
        <end position="49"/>
    </location>
</feature>
<dbReference type="Pfam" id="PF01757">
    <property type="entry name" value="Acyl_transf_3"/>
    <property type="match status" value="1"/>
</dbReference>
<dbReference type="Proteomes" id="UP000230233">
    <property type="component" value="Chromosome V"/>
</dbReference>